<dbReference type="PANTHER" id="PTHR44013:SF1">
    <property type="entry name" value="ZINC-TYPE ALCOHOL DEHYDROGENASE-LIKE PROTEIN C16A3.02C"/>
    <property type="match status" value="1"/>
</dbReference>
<dbReference type="SUPFAM" id="SSF50129">
    <property type="entry name" value="GroES-like"/>
    <property type="match status" value="1"/>
</dbReference>
<sequence length="306" mass="32816">MQAFVRTDSSSNHVEIADVAVPEISNNEVLVQVEAFGVGIHDRFFIPKNTDFPYPIGTEGAGKIVQTGKQVTDFAVGDRVIFMTTLQPKGGAWAAYAVTDQTALIPMPDALSFQQGAAIPVAGNTALESMRSLSLNEGDSLFIAGASGAIGTFVIQLAAAKGIHVAGSASAQNHDYMESLGAEKTVDYHDPDWQTHINEWSNGGVTAALAIQPETGKDSMDIVKDSGRVITVSGGQFEAERDITVEQIGHHDDSQKEVIQLVQNIADDKIKLVIENAYPFEQGLDALQKTETRHARGKLVVTRPSE</sequence>
<proteinExistence type="predicted"/>
<keyword evidence="2" id="KW-0560">Oxidoreductase</keyword>
<dbReference type="SUPFAM" id="SSF51735">
    <property type="entry name" value="NAD(P)-binding Rossmann-fold domains"/>
    <property type="match status" value="1"/>
</dbReference>
<dbReference type="EC" id="1.-.-.-" evidence="2"/>
<dbReference type="InterPro" id="IPR013154">
    <property type="entry name" value="ADH-like_N"/>
</dbReference>
<dbReference type="InterPro" id="IPR011032">
    <property type="entry name" value="GroES-like_sf"/>
</dbReference>
<dbReference type="Gene3D" id="3.40.50.720">
    <property type="entry name" value="NAD(P)-binding Rossmann-like Domain"/>
    <property type="match status" value="1"/>
</dbReference>
<dbReference type="InterPro" id="IPR020843">
    <property type="entry name" value="ER"/>
</dbReference>
<dbReference type="GO" id="GO:0016491">
    <property type="term" value="F:oxidoreductase activity"/>
    <property type="evidence" value="ECO:0007669"/>
    <property type="project" value="UniProtKB-KW"/>
</dbReference>
<dbReference type="Proteomes" id="UP001596620">
    <property type="component" value="Unassembled WGS sequence"/>
</dbReference>
<evidence type="ECO:0000313" key="2">
    <source>
        <dbReference type="EMBL" id="MFC7746431.1"/>
    </source>
</evidence>
<dbReference type="InterPro" id="IPR052733">
    <property type="entry name" value="Chloroplast_QOR"/>
</dbReference>
<gene>
    <name evidence="2" type="ORF">ACFQU8_04135</name>
</gene>
<dbReference type="InterPro" id="IPR036291">
    <property type="entry name" value="NAD(P)-bd_dom_sf"/>
</dbReference>
<dbReference type="CDD" id="cd05289">
    <property type="entry name" value="MDR_like_2"/>
    <property type="match status" value="1"/>
</dbReference>
<accession>A0ABW2URJ6</accession>
<dbReference type="RefSeq" id="WP_382357914.1">
    <property type="nucleotide sequence ID" value="NZ_JBHTGR010000005.1"/>
</dbReference>
<protein>
    <submittedName>
        <fullName evidence="2">NADP-dependent oxidoreductase</fullName>
        <ecNumber evidence="2">1.-.-.-</ecNumber>
    </submittedName>
</protein>
<keyword evidence="3" id="KW-1185">Reference proteome</keyword>
<organism evidence="2 3">
    <name type="scientific">Lentibacillus kimchii</name>
    <dbReference type="NCBI Taxonomy" id="1542911"/>
    <lineage>
        <taxon>Bacteria</taxon>
        <taxon>Bacillati</taxon>
        <taxon>Bacillota</taxon>
        <taxon>Bacilli</taxon>
        <taxon>Bacillales</taxon>
        <taxon>Bacillaceae</taxon>
        <taxon>Lentibacillus</taxon>
    </lineage>
</organism>
<dbReference type="Gene3D" id="3.90.180.10">
    <property type="entry name" value="Medium-chain alcohol dehydrogenases, catalytic domain"/>
    <property type="match status" value="1"/>
</dbReference>
<feature type="domain" description="Enoyl reductase (ER)" evidence="1">
    <location>
        <begin position="9"/>
        <end position="301"/>
    </location>
</feature>
<dbReference type="PANTHER" id="PTHR44013">
    <property type="entry name" value="ZINC-TYPE ALCOHOL DEHYDROGENASE-LIKE PROTEIN C16A3.02C"/>
    <property type="match status" value="1"/>
</dbReference>
<reference evidence="3" key="1">
    <citation type="journal article" date="2019" name="Int. J. Syst. Evol. Microbiol.">
        <title>The Global Catalogue of Microorganisms (GCM) 10K type strain sequencing project: providing services to taxonomists for standard genome sequencing and annotation.</title>
        <authorList>
            <consortium name="The Broad Institute Genomics Platform"/>
            <consortium name="The Broad Institute Genome Sequencing Center for Infectious Disease"/>
            <person name="Wu L."/>
            <person name="Ma J."/>
        </authorList>
    </citation>
    <scope>NUCLEOTIDE SEQUENCE [LARGE SCALE GENOMIC DNA]</scope>
    <source>
        <strain evidence="3">JCM 30234</strain>
    </source>
</reference>
<dbReference type="Pfam" id="PF08240">
    <property type="entry name" value="ADH_N"/>
    <property type="match status" value="1"/>
</dbReference>
<comment type="caution">
    <text evidence="2">The sequence shown here is derived from an EMBL/GenBank/DDBJ whole genome shotgun (WGS) entry which is preliminary data.</text>
</comment>
<evidence type="ECO:0000259" key="1">
    <source>
        <dbReference type="SMART" id="SM00829"/>
    </source>
</evidence>
<dbReference type="Pfam" id="PF13602">
    <property type="entry name" value="ADH_zinc_N_2"/>
    <property type="match status" value="1"/>
</dbReference>
<dbReference type="SMART" id="SM00829">
    <property type="entry name" value="PKS_ER"/>
    <property type="match status" value="1"/>
</dbReference>
<evidence type="ECO:0000313" key="3">
    <source>
        <dbReference type="Proteomes" id="UP001596620"/>
    </source>
</evidence>
<name>A0ABW2URJ6_9BACI</name>
<dbReference type="EMBL" id="JBHTGR010000005">
    <property type="protein sequence ID" value="MFC7746431.1"/>
    <property type="molecule type" value="Genomic_DNA"/>
</dbReference>